<dbReference type="OrthoDB" id="140005at2759"/>
<gene>
    <name evidence="1" type="ORF">L917_14595</name>
</gene>
<protein>
    <submittedName>
        <fullName evidence="1">Uncharacterized protein</fullName>
    </submittedName>
</protein>
<evidence type="ECO:0000313" key="1">
    <source>
        <dbReference type="EMBL" id="ETL85923.1"/>
    </source>
</evidence>
<proteinExistence type="predicted"/>
<organism evidence="1">
    <name type="scientific">Phytophthora nicotianae</name>
    <name type="common">Potato buckeye rot agent</name>
    <name type="synonym">Phytophthora parasitica</name>
    <dbReference type="NCBI Taxonomy" id="4792"/>
    <lineage>
        <taxon>Eukaryota</taxon>
        <taxon>Sar</taxon>
        <taxon>Stramenopiles</taxon>
        <taxon>Oomycota</taxon>
        <taxon>Peronosporomycetes</taxon>
        <taxon>Peronosporales</taxon>
        <taxon>Peronosporaceae</taxon>
        <taxon>Phytophthora</taxon>
    </lineage>
</organism>
<feature type="non-terminal residue" evidence="1">
    <location>
        <position position="1"/>
    </location>
</feature>
<dbReference type="Proteomes" id="UP000054423">
    <property type="component" value="Unassembled WGS sequence"/>
</dbReference>
<dbReference type="VEuPathDB" id="FungiDB:PPTG_04425"/>
<name>W2KL74_PHYNI</name>
<accession>W2KL74</accession>
<reference evidence="1" key="1">
    <citation type="submission" date="2013-11" db="EMBL/GenBank/DDBJ databases">
        <title>The Genome Sequence of Phytophthora parasitica CHvinca01.</title>
        <authorList>
            <consortium name="The Broad Institute Genomics Platform"/>
            <person name="Russ C."/>
            <person name="Tyler B."/>
            <person name="Panabieres F."/>
            <person name="Shan W."/>
            <person name="Tripathy S."/>
            <person name="Grunwald N."/>
            <person name="Machado M."/>
            <person name="Johnson C.S."/>
            <person name="Arredondo F."/>
            <person name="Hong C."/>
            <person name="Coffey M."/>
            <person name="Young S.K."/>
            <person name="Zeng Q."/>
            <person name="Gargeya S."/>
            <person name="Fitzgerald M."/>
            <person name="Abouelleil A."/>
            <person name="Alvarado L."/>
            <person name="Chapman S.B."/>
            <person name="Gainer-Dewar J."/>
            <person name="Goldberg J."/>
            <person name="Griggs A."/>
            <person name="Gujja S."/>
            <person name="Hansen M."/>
            <person name="Howarth C."/>
            <person name="Imamovic A."/>
            <person name="Ireland A."/>
            <person name="Larimer J."/>
            <person name="McCowan C."/>
            <person name="Murphy C."/>
            <person name="Pearson M."/>
            <person name="Poon T.W."/>
            <person name="Priest M."/>
            <person name="Roberts A."/>
            <person name="Saif S."/>
            <person name="Shea T."/>
            <person name="Sykes S."/>
            <person name="Wortman J."/>
            <person name="Nusbaum C."/>
            <person name="Birren B."/>
        </authorList>
    </citation>
    <scope>NUCLEOTIDE SEQUENCE [LARGE SCALE GENOMIC DNA]</scope>
    <source>
        <strain evidence="1">CHvinca01</strain>
    </source>
</reference>
<dbReference type="AlphaFoldDB" id="W2KL74"/>
<dbReference type="EMBL" id="KI681476">
    <property type="protein sequence ID" value="ETL85923.1"/>
    <property type="molecule type" value="Genomic_DNA"/>
</dbReference>
<sequence>VDCSRRRSMVSARSRSRKGRVLHLEPPAANTHPHVFQPTRPTGCQGFDKRTQKQCDWELPPSSRYCGHHTKQEGKCRAIVREEGRRCSISICKAGRGFFCNSHKDWATPKEVRCAGYMVGNKKEPCYRRVSIPDYPYCMVQHDSRVIYCDPKEFRQANLRDRMFELIRTRDGDRDPYNAGQMIMDSAAFHLEHIGEAQIAAFMCQLKIFQDTEERDDIVEFYRDEVVNAMPNLCITSKDTNKKKGKATTNALGEMMIYSLKTYDQPDVRALDDICATAFNVPIVKSFNDHLRGEKLSRNSTKAIRRETGQALQRWKNAFLDHGETPIYEEFGRQTQMVYTAFDLHVVD</sequence>